<gene>
    <name evidence="1" type="ORF">JFN94_25985</name>
</gene>
<name>A0A7T7AJM1_9BURK</name>
<evidence type="ECO:0000313" key="2">
    <source>
        <dbReference type="Proteomes" id="UP000596205"/>
    </source>
</evidence>
<sequence>MKNPNTGHGHVFPRADGMKARCGAPGLCAACAADLARQKGFSGDAASTTPARAHLPVDGTARLDELERQAIDLLRDIQERYLLEAEPIVQHLANIRAMRPPRPIFVCAEALANLPPEKQEGAC</sequence>
<dbReference type="RefSeq" id="WP_199568824.1">
    <property type="nucleotide sequence ID" value="NZ_CP066770.1"/>
</dbReference>
<organism evidence="1 2">
    <name type="scientific">Burkholderia anthina</name>
    <dbReference type="NCBI Taxonomy" id="179879"/>
    <lineage>
        <taxon>Bacteria</taxon>
        <taxon>Pseudomonadati</taxon>
        <taxon>Pseudomonadota</taxon>
        <taxon>Betaproteobacteria</taxon>
        <taxon>Burkholderiales</taxon>
        <taxon>Burkholderiaceae</taxon>
        <taxon>Burkholderia</taxon>
        <taxon>Burkholderia cepacia complex</taxon>
    </lineage>
</organism>
<dbReference type="AlphaFoldDB" id="A0A7T7AJM1"/>
<protein>
    <submittedName>
        <fullName evidence="1">Uncharacterized protein</fullName>
    </submittedName>
</protein>
<proteinExistence type="predicted"/>
<reference evidence="1 2" key="1">
    <citation type="submission" date="2020-12" db="EMBL/GenBank/DDBJ databases">
        <title>Complete genome sequence of Burkholderia anthina BJQ0011.</title>
        <authorList>
            <person name="Xu Y."/>
        </authorList>
    </citation>
    <scope>NUCLEOTIDE SEQUENCE [LARGE SCALE GENOMIC DNA]</scope>
    <source>
        <strain evidence="1 2">BJQ0011</strain>
    </source>
</reference>
<evidence type="ECO:0000313" key="1">
    <source>
        <dbReference type="EMBL" id="QQK04782.1"/>
    </source>
</evidence>
<accession>A0A7T7AJM1</accession>
<dbReference type="KEGG" id="bann:JFN94_25985"/>
<dbReference type="EMBL" id="CP066770">
    <property type="protein sequence ID" value="QQK04782.1"/>
    <property type="molecule type" value="Genomic_DNA"/>
</dbReference>
<dbReference type="Proteomes" id="UP000596205">
    <property type="component" value="Chromosome 2"/>
</dbReference>